<comment type="caution">
    <text evidence="1">The sequence shown here is derived from an EMBL/GenBank/DDBJ whole genome shotgun (WGS) entry which is preliminary data.</text>
</comment>
<sequence>MLSNFLHTSVPTHQPSAARKLHNPYNAVNEVPVIPPPAAPTSRPTSKDQSRPNSSDQLTPTPRPVSMPGPELLKASGTGTKKLEDTLSTYLLALEARKGNFVGKVLRNRTYADELAVNELYNSLLEDPNMMVLAAQASIDVLFAAFEKFLNIGWKEHFGAVLPLSTLREIQSKAESLFPSDFATYFRSTFNNMAPHNQRALKGVIKLLAELLDGTGNDGDRGILTAAFAETLFPEPEPYTFVSLLDRFVEDIESLFGESVQVQDIKPSPRPTYGHSRSQSANTGSLTSNTSSLRKKFGFSTVTRENSKSEHDSRVGSVWRQLSKSTRDRDQSSSISKGTASLHRTKSTDMDMRLTPKRPVSHDRPQVLGSFPFERPASQDASTFTPNSSLNTIGEVATPQTGGPPKKKRRSSLSDLKTLQVALSESPLIPPSPARRLMSPARELEQTASQIPTPTKSASVRISNARLGSPLRERSRIPSSFRKENSPGTQQTSTVTSPQRTRSPSKQPDEVTITSHTVVRRANITSNIPTLTPRGERPTPSTITRTGLSERPNSGNAMKIKVPSSPTKAKENDQQPATSTTPTSSPPKKLRMQSPQKLHERLHTEQKALTATHSSLQDELSKIGDELGALGPGRMGSVRANRSPHAASTLRTPSTAPADLAARLTALESSLPKLLASLTQRTDAIAEDLRSSLAVSEAKARNLDELYREANAENEALYARFNDELGRVLKVVRGGEGVEELRRLVGEGQEEVGRLRRENARLKREVGGLRAQLRE</sequence>
<gene>
    <name evidence="1" type="ORF">M8818_000900</name>
</gene>
<reference evidence="1" key="1">
    <citation type="submission" date="2024-02" db="EMBL/GenBank/DDBJ databases">
        <title>Metagenome Assembled Genome of Zalaria obscura JY119.</title>
        <authorList>
            <person name="Vighnesh L."/>
            <person name="Jagadeeshwari U."/>
            <person name="Venkata Ramana C."/>
            <person name="Sasikala C."/>
        </authorList>
    </citation>
    <scope>NUCLEOTIDE SEQUENCE</scope>
    <source>
        <strain evidence="1">JY119</strain>
    </source>
</reference>
<evidence type="ECO:0000313" key="2">
    <source>
        <dbReference type="Proteomes" id="UP001320706"/>
    </source>
</evidence>
<accession>A0ACC3SN42</accession>
<protein>
    <submittedName>
        <fullName evidence="1">Uncharacterized protein</fullName>
    </submittedName>
</protein>
<name>A0ACC3SN42_9PEZI</name>
<dbReference type="EMBL" id="JAMKPW020000004">
    <property type="protein sequence ID" value="KAK8219169.1"/>
    <property type="molecule type" value="Genomic_DNA"/>
</dbReference>
<dbReference type="Proteomes" id="UP001320706">
    <property type="component" value="Unassembled WGS sequence"/>
</dbReference>
<keyword evidence="2" id="KW-1185">Reference proteome</keyword>
<proteinExistence type="predicted"/>
<organism evidence="1 2">
    <name type="scientific">Zalaria obscura</name>
    <dbReference type="NCBI Taxonomy" id="2024903"/>
    <lineage>
        <taxon>Eukaryota</taxon>
        <taxon>Fungi</taxon>
        <taxon>Dikarya</taxon>
        <taxon>Ascomycota</taxon>
        <taxon>Pezizomycotina</taxon>
        <taxon>Dothideomycetes</taxon>
        <taxon>Dothideomycetidae</taxon>
        <taxon>Dothideales</taxon>
        <taxon>Zalariaceae</taxon>
        <taxon>Zalaria</taxon>
    </lineage>
</organism>
<evidence type="ECO:0000313" key="1">
    <source>
        <dbReference type="EMBL" id="KAK8219169.1"/>
    </source>
</evidence>